<name>A0A371JLN2_9FLAO</name>
<keyword evidence="2" id="KW-1133">Transmembrane helix</keyword>
<organism evidence="4 5">
    <name type="scientific">Flagellimonas nanhaiensis</name>
    <dbReference type="NCBI Taxonomy" id="2292706"/>
    <lineage>
        <taxon>Bacteria</taxon>
        <taxon>Pseudomonadati</taxon>
        <taxon>Bacteroidota</taxon>
        <taxon>Flavobacteriia</taxon>
        <taxon>Flavobacteriales</taxon>
        <taxon>Flavobacteriaceae</taxon>
        <taxon>Flagellimonas</taxon>
    </lineage>
</organism>
<dbReference type="PROSITE" id="PS01124">
    <property type="entry name" value="HTH_ARAC_FAMILY_2"/>
    <property type="match status" value="1"/>
</dbReference>
<dbReference type="Gene3D" id="1.10.10.60">
    <property type="entry name" value="Homeodomain-like"/>
    <property type="match status" value="1"/>
</dbReference>
<dbReference type="Proteomes" id="UP000261828">
    <property type="component" value="Unassembled WGS sequence"/>
</dbReference>
<feature type="domain" description="HTH araC/xylS-type" evidence="3">
    <location>
        <begin position="454"/>
        <end position="548"/>
    </location>
</feature>
<evidence type="ECO:0000259" key="3">
    <source>
        <dbReference type="PROSITE" id="PS01124"/>
    </source>
</evidence>
<dbReference type="PANTHER" id="PTHR43280:SF2">
    <property type="entry name" value="HTH-TYPE TRANSCRIPTIONAL REGULATOR EXSA"/>
    <property type="match status" value="1"/>
</dbReference>
<dbReference type="SUPFAM" id="SSF48452">
    <property type="entry name" value="TPR-like"/>
    <property type="match status" value="1"/>
</dbReference>
<evidence type="ECO:0000313" key="4">
    <source>
        <dbReference type="EMBL" id="RDY57904.1"/>
    </source>
</evidence>
<dbReference type="GO" id="GO:0003700">
    <property type="term" value="F:DNA-binding transcription factor activity"/>
    <property type="evidence" value="ECO:0007669"/>
    <property type="project" value="InterPro"/>
</dbReference>
<keyword evidence="2" id="KW-0812">Transmembrane</keyword>
<keyword evidence="2" id="KW-0472">Membrane</keyword>
<protein>
    <submittedName>
        <fullName evidence="4">Helix-turn-helix domain-containing protein</fullName>
    </submittedName>
</protein>
<dbReference type="RefSeq" id="WP_116185749.1">
    <property type="nucleotide sequence ID" value="NZ_QTJX01000006.1"/>
</dbReference>
<dbReference type="AlphaFoldDB" id="A0A371JLN2"/>
<dbReference type="Pfam" id="PF12833">
    <property type="entry name" value="HTH_18"/>
    <property type="match status" value="1"/>
</dbReference>
<comment type="caution">
    <text evidence="4">The sequence shown here is derived from an EMBL/GenBank/DDBJ whole genome shotgun (WGS) entry which is preliminary data.</text>
</comment>
<dbReference type="GO" id="GO:0043565">
    <property type="term" value="F:sequence-specific DNA binding"/>
    <property type="evidence" value="ECO:0007669"/>
    <property type="project" value="InterPro"/>
</dbReference>
<evidence type="ECO:0000256" key="1">
    <source>
        <dbReference type="ARBA" id="ARBA00023125"/>
    </source>
</evidence>
<dbReference type="Gene3D" id="1.25.40.10">
    <property type="entry name" value="Tetratricopeptide repeat domain"/>
    <property type="match status" value="2"/>
</dbReference>
<dbReference type="PANTHER" id="PTHR43280">
    <property type="entry name" value="ARAC-FAMILY TRANSCRIPTIONAL REGULATOR"/>
    <property type="match status" value="1"/>
</dbReference>
<keyword evidence="1" id="KW-0238">DNA-binding</keyword>
<evidence type="ECO:0000256" key="2">
    <source>
        <dbReference type="SAM" id="Phobius"/>
    </source>
</evidence>
<dbReference type="InterPro" id="IPR018060">
    <property type="entry name" value="HTH_AraC"/>
</dbReference>
<feature type="transmembrane region" description="Helical" evidence="2">
    <location>
        <begin position="384"/>
        <end position="402"/>
    </location>
</feature>
<accession>A0A371JLN2</accession>
<proteinExistence type="predicted"/>
<sequence>MSVIWQLKMKWLIYITLFSYCGLWSQKTIDLRYEPLDSLYPKAVEFWRMDSDSVYPYGDELLRRARLSGIPSRYIHAYHILSLITLGKESQNFTDSLYQLAKSTKDAKYVATALFLKGRNAYDAGQYKSSLDEYLKCNELLRHDVDSVRLENLVRDNIGLIRILVGDNDGAVKIYRDLLRYYGERDNSGQKYLWALFSLAVAHHQNGDFSVSQQLVHKGLGLLEGTENGPIPYFLSVYGANHYGMGDYQTAIANLHKANTSFKKQEDAMRQAIAHYYLGSAHHALGNTDSTLYHMQRVDAIYEKDPKSLYPLTRGAWEYLLGTVRENGDTEAELRYISKLLAIDSIISGNFRYVNLNLTQKYDMPRLVSERNALVNRYRSRNRHYLMGLAILSIVLLTFFIFRKRRSKDPVAKISAENNGTGNKVRQSSKMTISPHKLSTIADGLADLEGERFHLELGITVKKTARLLGVGEKQLSIYLNRHVGMTFTQYVNGLRVEHFRNRLRSDSDFVKTYTLDAMAQECGFKNNKSLSKVCKRRLGKTSSELVRESRNPLF</sequence>
<keyword evidence="5" id="KW-1185">Reference proteome</keyword>
<dbReference type="OrthoDB" id="5295174at2"/>
<gene>
    <name evidence="4" type="ORF">DX873_17305</name>
</gene>
<reference evidence="4 5" key="1">
    <citation type="submission" date="2018-08" db="EMBL/GenBank/DDBJ databases">
        <title>Muricauda nanhaiensis sp. nov., isolated from seawater of the South China Sea.</title>
        <authorList>
            <person name="Dang Y."/>
        </authorList>
    </citation>
    <scope>NUCLEOTIDE SEQUENCE [LARGE SCALE GENOMIC DNA]</scope>
    <source>
        <strain evidence="4 5">SM1704</strain>
    </source>
</reference>
<dbReference type="InterPro" id="IPR011990">
    <property type="entry name" value="TPR-like_helical_dom_sf"/>
</dbReference>
<dbReference type="EMBL" id="QTJX01000006">
    <property type="protein sequence ID" value="RDY57904.1"/>
    <property type="molecule type" value="Genomic_DNA"/>
</dbReference>
<dbReference type="SMART" id="SM00342">
    <property type="entry name" value="HTH_ARAC"/>
    <property type="match status" value="1"/>
</dbReference>
<evidence type="ECO:0000313" key="5">
    <source>
        <dbReference type="Proteomes" id="UP000261828"/>
    </source>
</evidence>